<dbReference type="InterPro" id="IPR042099">
    <property type="entry name" value="ANL_N_sf"/>
</dbReference>
<dbReference type="RefSeq" id="WP_139985854.1">
    <property type="nucleotide sequence ID" value="NZ_VENP01000004.1"/>
</dbReference>
<evidence type="ECO:0000259" key="4">
    <source>
        <dbReference type="Pfam" id="PF13193"/>
    </source>
</evidence>
<dbReference type="AlphaFoldDB" id="A0A5C5BFK8"/>
<evidence type="ECO:0000259" key="3">
    <source>
        <dbReference type="Pfam" id="PF00501"/>
    </source>
</evidence>
<comment type="caution">
    <text evidence="5">The sequence shown here is derived from an EMBL/GenBank/DDBJ whole genome shotgun (WGS) entry which is preliminary data.</text>
</comment>
<dbReference type="InterPro" id="IPR025110">
    <property type="entry name" value="AMP-bd_C"/>
</dbReference>
<evidence type="ECO:0000313" key="5">
    <source>
        <dbReference type="EMBL" id="TNU76752.1"/>
    </source>
</evidence>
<evidence type="ECO:0000313" key="6">
    <source>
        <dbReference type="Proteomes" id="UP000313849"/>
    </source>
</evidence>
<proteinExistence type="inferred from homology"/>
<feature type="region of interest" description="Disordered" evidence="2">
    <location>
        <begin position="1"/>
        <end position="21"/>
    </location>
</feature>
<dbReference type="SUPFAM" id="SSF56801">
    <property type="entry name" value="Acetyl-CoA synthetase-like"/>
    <property type="match status" value="1"/>
</dbReference>
<accession>A0A5C5BFK8</accession>
<feature type="domain" description="AMP-binding enzyme C-terminal" evidence="4">
    <location>
        <begin position="289"/>
        <end position="368"/>
    </location>
</feature>
<dbReference type="GO" id="GO:0031956">
    <property type="term" value="F:medium-chain fatty acid-CoA ligase activity"/>
    <property type="evidence" value="ECO:0007669"/>
    <property type="project" value="TreeGrafter"/>
</dbReference>
<name>A0A5C5BFK8_9MICO</name>
<dbReference type="InterPro" id="IPR045851">
    <property type="entry name" value="AMP-bd_C_sf"/>
</dbReference>
<comment type="similarity">
    <text evidence="1">Belongs to the ATP-dependent AMP-binding enzyme family.</text>
</comment>
<evidence type="ECO:0000256" key="1">
    <source>
        <dbReference type="ARBA" id="ARBA00006432"/>
    </source>
</evidence>
<dbReference type="EMBL" id="VENP01000004">
    <property type="protein sequence ID" value="TNU76752.1"/>
    <property type="molecule type" value="Genomic_DNA"/>
</dbReference>
<feature type="domain" description="AMP-dependent synthetase/ligase" evidence="3">
    <location>
        <begin position="55"/>
        <end position="216"/>
    </location>
</feature>
<dbReference type="Pfam" id="PF00501">
    <property type="entry name" value="AMP-binding"/>
    <property type="match status" value="1"/>
</dbReference>
<dbReference type="PANTHER" id="PTHR43201:SF8">
    <property type="entry name" value="ACYL-COA SYNTHETASE FAMILY MEMBER 3"/>
    <property type="match status" value="1"/>
</dbReference>
<organism evidence="5 6">
    <name type="scientific">Miniimonas arenae</name>
    <dbReference type="NCBI Taxonomy" id="676201"/>
    <lineage>
        <taxon>Bacteria</taxon>
        <taxon>Bacillati</taxon>
        <taxon>Actinomycetota</taxon>
        <taxon>Actinomycetes</taxon>
        <taxon>Micrococcales</taxon>
        <taxon>Beutenbergiaceae</taxon>
        <taxon>Miniimonas</taxon>
    </lineage>
</organism>
<dbReference type="PANTHER" id="PTHR43201">
    <property type="entry name" value="ACYL-COA SYNTHETASE"/>
    <property type="match status" value="1"/>
</dbReference>
<dbReference type="Proteomes" id="UP000313849">
    <property type="component" value="Unassembled WGS sequence"/>
</dbReference>
<dbReference type="OrthoDB" id="9803968at2"/>
<keyword evidence="6" id="KW-1185">Reference proteome</keyword>
<protein>
    <submittedName>
        <fullName evidence="5">AMP-binding protein</fullName>
    </submittedName>
</protein>
<gene>
    <name evidence="5" type="ORF">FH969_02435</name>
</gene>
<reference evidence="5 6" key="1">
    <citation type="submission" date="2019-06" db="EMBL/GenBank/DDBJ databases">
        <title>Draft genome sequence of Miniimonas arenae KCTC 19750T isolated from sea sand.</title>
        <authorList>
            <person name="Park S.-J."/>
        </authorList>
    </citation>
    <scope>NUCLEOTIDE SEQUENCE [LARGE SCALE GENOMIC DNA]</scope>
    <source>
        <strain evidence="5 6">KCTC 19750</strain>
    </source>
</reference>
<dbReference type="GO" id="GO:0006631">
    <property type="term" value="P:fatty acid metabolic process"/>
    <property type="evidence" value="ECO:0007669"/>
    <property type="project" value="TreeGrafter"/>
</dbReference>
<dbReference type="Gene3D" id="3.30.300.30">
    <property type="match status" value="1"/>
</dbReference>
<dbReference type="InterPro" id="IPR000873">
    <property type="entry name" value="AMP-dep_synth/lig_dom"/>
</dbReference>
<dbReference type="Pfam" id="PF13193">
    <property type="entry name" value="AMP-binding_C"/>
    <property type="match status" value="1"/>
</dbReference>
<evidence type="ECO:0000256" key="2">
    <source>
        <dbReference type="SAM" id="MobiDB-lite"/>
    </source>
</evidence>
<dbReference type="Gene3D" id="3.40.50.12780">
    <property type="entry name" value="N-terminal domain of ligase-like"/>
    <property type="match status" value="1"/>
</dbReference>
<sequence>MPSFSAPGSAHRADGLSDGELTAALDGDRPLVLGDAEVAAPGTGARGLARALGAAALVPTSGSTSGVPRVVALTTANLRASANATHERLGGAGAWLLTVPDTHVAGLMVRVRAHLAGTPVVHADGPFRPEGLVAGVRRLAAVAPGGRRYVSLVPTQLRRVLADPAATEALATFDTVLVGGAATPPPLLDAAHAAGVRAVTTYGMTETAGGCVYDGEPLRDVDVRLGADQRVLIDAPQVALGYVAGGVLEPFDGTFATADRGLLADGRLCVLGRLDDVLVSGGVNVDPAQVEAVVAGLDGVAEVAVVGVPDPEWGQAVVAVVVPTTPTPGDRRDLAEAVRAVVRSSLPPGWVPRRVLVRDSLPLRGPGKIDRRGLAAELADPA</sequence>